<sequence>MYVNGLKTSLIINNMRKEFANYLFHEMKTNSKIMLITADIGYGILDKLRIEFPDRILNVGSSEMLMIGIAVGLSYDGYIPICYTISSFLLYRPFEMIRNYVNHECLNIKLVGSGRDKDYIHDGITHWMEDDVKIITTCFDNIQIYKPDTFTETDFRSFMDCSEPCYLNLKRNV</sequence>
<dbReference type="Pfam" id="PF02779">
    <property type="entry name" value="Transket_pyr"/>
    <property type="match status" value="1"/>
</dbReference>
<dbReference type="EMBL" id="MN739014">
    <property type="protein sequence ID" value="QHT35183.1"/>
    <property type="molecule type" value="Genomic_DNA"/>
</dbReference>
<dbReference type="SMART" id="SM00861">
    <property type="entry name" value="Transket_pyr"/>
    <property type="match status" value="1"/>
</dbReference>
<proteinExistence type="predicted"/>
<dbReference type="InterPro" id="IPR051157">
    <property type="entry name" value="PDH/Transketolase"/>
</dbReference>
<dbReference type="PANTHER" id="PTHR43825:SF5">
    <property type="entry name" value="HYPOTHETICAL TRANSKETOLASE FAMILY PROTEIN"/>
    <property type="match status" value="1"/>
</dbReference>
<dbReference type="Gene3D" id="3.40.50.970">
    <property type="match status" value="1"/>
</dbReference>
<name>A0A6C0F3H4_9ZZZZ</name>
<dbReference type="AlphaFoldDB" id="A0A6C0F3H4"/>
<dbReference type="SUPFAM" id="SSF52518">
    <property type="entry name" value="Thiamin diphosphate-binding fold (THDP-binding)"/>
    <property type="match status" value="1"/>
</dbReference>
<evidence type="ECO:0000313" key="2">
    <source>
        <dbReference type="EMBL" id="QHT35183.1"/>
    </source>
</evidence>
<accession>A0A6C0F3H4</accession>
<organism evidence="2">
    <name type="scientific">viral metagenome</name>
    <dbReference type="NCBI Taxonomy" id="1070528"/>
    <lineage>
        <taxon>unclassified sequences</taxon>
        <taxon>metagenomes</taxon>
        <taxon>organismal metagenomes</taxon>
    </lineage>
</organism>
<dbReference type="InterPro" id="IPR005475">
    <property type="entry name" value="Transketolase-like_Pyr-bd"/>
</dbReference>
<evidence type="ECO:0000259" key="1">
    <source>
        <dbReference type="SMART" id="SM00861"/>
    </source>
</evidence>
<dbReference type="InterPro" id="IPR029061">
    <property type="entry name" value="THDP-binding"/>
</dbReference>
<dbReference type="PANTHER" id="PTHR43825">
    <property type="entry name" value="PYRUVATE DEHYDROGENASE E1 COMPONENT"/>
    <property type="match status" value="1"/>
</dbReference>
<feature type="domain" description="Transketolase-like pyrimidine-binding" evidence="1">
    <location>
        <begin position="13"/>
        <end position="173"/>
    </location>
</feature>
<dbReference type="CDD" id="cd07033">
    <property type="entry name" value="TPP_PYR_DXS_TK_like"/>
    <property type="match status" value="1"/>
</dbReference>
<protein>
    <recommendedName>
        <fullName evidence="1">Transketolase-like pyrimidine-binding domain-containing protein</fullName>
    </recommendedName>
</protein>
<reference evidence="2" key="1">
    <citation type="journal article" date="2020" name="Nature">
        <title>Giant virus diversity and host interactions through global metagenomics.</title>
        <authorList>
            <person name="Schulz F."/>
            <person name="Roux S."/>
            <person name="Paez-Espino D."/>
            <person name="Jungbluth S."/>
            <person name="Walsh D.A."/>
            <person name="Denef V.J."/>
            <person name="McMahon K.D."/>
            <person name="Konstantinidis K.T."/>
            <person name="Eloe-Fadrosh E.A."/>
            <person name="Kyrpides N.C."/>
            <person name="Woyke T."/>
        </authorList>
    </citation>
    <scope>NUCLEOTIDE SEQUENCE</scope>
    <source>
        <strain evidence="2">GVMAG-M-3300009180-1</strain>
    </source>
</reference>